<keyword evidence="2" id="KW-1185">Reference proteome</keyword>
<proteinExistence type="predicted"/>
<reference evidence="1 2" key="1">
    <citation type="journal article" date="2019" name="Commun. Biol.">
        <title>The bagworm genome reveals a unique fibroin gene that provides high tensile strength.</title>
        <authorList>
            <person name="Kono N."/>
            <person name="Nakamura H."/>
            <person name="Ohtoshi R."/>
            <person name="Tomita M."/>
            <person name="Numata K."/>
            <person name="Arakawa K."/>
        </authorList>
    </citation>
    <scope>NUCLEOTIDE SEQUENCE [LARGE SCALE GENOMIC DNA]</scope>
</reference>
<dbReference type="AlphaFoldDB" id="A0A4C2A1S9"/>
<organism evidence="1 2">
    <name type="scientific">Eumeta variegata</name>
    <name type="common">Bagworm moth</name>
    <name type="synonym">Eumeta japonica</name>
    <dbReference type="NCBI Taxonomy" id="151549"/>
    <lineage>
        <taxon>Eukaryota</taxon>
        <taxon>Metazoa</taxon>
        <taxon>Ecdysozoa</taxon>
        <taxon>Arthropoda</taxon>
        <taxon>Hexapoda</taxon>
        <taxon>Insecta</taxon>
        <taxon>Pterygota</taxon>
        <taxon>Neoptera</taxon>
        <taxon>Endopterygota</taxon>
        <taxon>Lepidoptera</taxon>
        <taxon>Glossata</taxon>
        <taxon>Ditrysia</taxon>
        <taxon>Tineoidea</taxon>
        <taxon>Psychidae</taxon>
        <taxon>Oiketicinae</taxon>
        <taxon>Eumeta</taxon>
    </lineage>
</organism>
<sequence length="126" mass="13969">MLSNTNQLLKQVGVVEFYDGSKIVMLNSKGSRQKVRLSGNSENMSASIAEWIEHLPNKHQVAGSIPAAGSGCFCRQAKKLCNLVLANIRANQIYGEKKQHHISTPKRLVTQLQAGNITYPMRYRAS</sequence>
<name>A0A4C2A1S9_EUMVA</name>
<evidence type="ECO:0000313" key="2">
    <source>
        <dbReference type="Proteomes" id="UP000299102"/>
    </source>
</evidence>
<protein>
    <submittedName>
        <fullName evidence="1">Uncharacterized protein</fullName>
    </submittedName>
</protein>
<accession>A0A4C2A1S9</accession>
<dbReference type="Proteomes" id="UP000299102">
    <property type="component" value="Unassembled WGS sequence"/>
</dbReference>
<dbReference type="AntiFam" id="ANF00010">
    <property type="entry name" value="tRNA translation"/>
</dbReference>
<gene>
    <name evidence="1" type="ORF">EVAR_64908_1</name>
</gene>
<comment type="caution">
    <text evidence="1">The sequence shown here is derived from an EMBL/GenBank/DDBJ whole genome shotgun (WGS) entry which is preliminary data.</text>
</comment>
<dbReference type="EMBL" id="BGZK01002353">
    <property type="protein sequence ID" value="GBP93234.1"/>
    <property type="molecule type" value="Genomic_DNA"/>
</dbReference>
<evidence type="ECO:0000313" key="1">
    <source>
        <dbReference type="EMBL" id="GBP93234.1"/>
    </source>
</evidence>